<dbReference type="PANTHER" id="PTHR21666">
    <property type="entry name" value="PEPTIDASE-RELATED"/>
    <property type="match status" value="1"/>
</dbReference>
<dbReference type="OrthoDB" id="9810477at2"/>
<dbReference type="Proteomes" id="UP000249239">
    <property type="component" value="Unassembled WGS sequence"/>
</dbReference>
<dbReference type="CDD" id="cd12797">
    <property type="entry name" value="M23_peptidase"/>
    <property type="match status" value="1"/>
</dbReference>
<name>A0A2W7NRM2_9BACT</name>
<dbReference type="InterPro" id="IPR011055">
    <property type="entry name" value="Dup_hybrid_motif"/>
</dbReference>
<dbReference type="InterPro" id="IPR050570">
    <property type="entry name" value="Cell_wall_metabolism_enzyme"/>
</dbReference>
<dbReference type="FunFam" id="2.70.70.10:FF:000006">
    <property type="entry name" value="M23 family peptidase"/>
    <property type="match status" value="1"/>
</dbReference>
<dbReference type="EMBL" id="QKZK01000001">
    <property type="protein sequence ID" value="PZX20757.1"/>
    <property type="molecule type" value="Genomic_DNA"/>
</dbReference>
<keyword evidence="1" id="KW-0175">Coiled coil</keyword>
<keyword evidence="2" id="KW-0472">Membrane</keyword>
<organism evidence="4 5">
    <name type="scientific">Breznakibacter xylanolyticus</name>
    <dbReference type="NCBI Taxonomy" id="990"/>
    <lineage>
        <taxon>Bacteria</taxon>
        <taxon>Pseudomonadati</taxon>
        <taxon>Bacteroidota</taxon>
        <taxon>Bacteroidia</taxon>
        <taxon>Marinilabiliales</taxon>
        <taxon>Marinilabiliaceae</taxon>
        <taxon>Breznakibacter</taxon>
    </lineage>
</organism>
<protein>
    <submittedName>
        <fullName evidence="4">Peptidase M23-like protein</fullName>
    </submittedName>
</protein>
<proteinExistence type="predicted"/>
<keyword evidence="2" id="KW-0812">Transmembrane</keyword>
<feature type="coiled-coil region" evidence="1">
    <location>
        <begin position="56"/>
        <end position="90"/>
    </location>
</feature>
<dbReference type="GO" id="GO:0004222">
    <property type="term" value="F:metalloendopeptidase activity"/>
    <property type="evidence" value="ECO:0007669"/>
    <property type="project" value="TreeGrafter"/>
</dbReference>
<dbReference type="InterPro" id="IPR016047">
    <property type="entry name" value="M23ase_b-sheet_dom"/>
</dbReference>
<evidence type="ECO:0000313" key="4">
    <source>
        <dbReference type="EMBL" id="PZX20757.1"/>
    </source>
</evidence>
<evidence type="ECO:0000313" key="5">
    <source>
        <dbReference type="Proteomes" id="UP000249239"/>
    </source>
</evidence>
<evidence type="ECO:0000256" key="1">
    <source>
        <dbReference type="SAM" id="Coils"/>
    </source>
</evidence>
<dbReference type="SUPFAM" id="SSF51261">
    <property type="entry name" value="Duplicated hybrid motif"/>
    <property type="match status" value="1"/>
</dbReference>
<accession>A0A2W7NRM2</accession>
<gene>
    <name evidence="4" type="ORF">LX69_00182</name>
</gene>
<dbReference type="RefSeq" id="WP_111443907.1">
    <property type="nucleotide sequence ID" value="NZ_QKZK01000001.1"/>
</dbReference>
<keyword evidence="5" id="KW-1185">Reference proteome</keyword>
<dbReference type="PANTHER" id="PTHR21666:SF286">
    <property type="entry name" value="LIPOPROTEIN NLPD"/>
    <property type="match status" value="1"/>
</dbReference>
<reference evidence="4 5" key="1">
    <citation type="submission" date="2018-06" db="EMBL/GenBank/DDBJ databases">
        <title>Genomic Encyclopedia of Archaeal and Bacterial Type Strains, Phase II (KMG-II): from individual species to whole genera.</title>
        <authorList>
            <person name="Goeker M."/>
        </authorList>
    </citation>
    <scope>NUCLEOTIDE SEQUENCE [LARGE SCALE GENOMIC DNA]</scope>
    <source>
        <strain evidence="4 5">DSM 6779</strain>
    </source>
</reference>
<sequence>MSKVKYRYNPETLSYDRIKTGFKYYLKRVFLFGLSSNVIGFVIFLGYNEFFDSPKEKRLQRENMQMLAQIEVMDKKLEQVQTVLGDLQQRDENIYRVIFMADSIPNSIRMAGFGGVNRYSALENLSNSELLVNTAQRLDIVLKQLYVQSKSYDEIIDLAKNKDEMLRCTPSIMPISNTDLKRTASGWGWRIHPIYKIKKFHEGMDFTASTGTDVYATGDGVVDEVVSSNIGYGKHIVINHGFGYKTLYAHLNDFNVKVGQKVNRGDVIGAVGNTGTSTAPHLHYEVHVRGQKQNPQHYYFQEDLTADEYEKMIQISSNSNQTFD</sequence>
<evidence type="ECO:0000256" key="2">
    <source>
        <dbReference type="SAM" id="Phobius"/>
    </source>
</evidence>
<feature type="domain" description="M23ase beta-sheet core" evidence="3">
    <location>
        <begin position="199"/>
        <end position="295"/>
    </location>
</feature>
<comment type="caution">
    <text evidence="4">The sequence shown here is derived from an EMBL/GenBank/DDBJ whole genome shotgun (WGS) entry which is preliminary data.</text>
</comment>
<evidence type="ECO:0000259" key="3">
    <source>
        <dbReference type="Pfam" id="PF01551"/>
    </source>
</evidence>
<dbReference type="Gene3D" id="2.70.70.10">
    <property type="entry name" value="Glucose Permease (Domain IIA)"/>
    <property type="match status" value="1"/>
</dbReference>
<dbReference type="Pfam" id="PF01551">
    <property type="entry name" value="Peptidase_M23"/>
    <property type="match status" value="1"/>
</dbReference>
<dbReference type="AlphaFoldDB" id="A0A2W7NRM2"/>
<feature type="transmembrane region" description="Helical" evidence="2">
    <location>
        <begin position="29"/>
        <end position="47"/>
    </location>
</feature>
<keyword evidence="2" id="KW-1133">Transmembrane helix</keyword>